<gene>
    <name evidence="1" type="ORF">CEXT_165501</name>
</gene>
<proteinExistence type="predicted"/>
<protein>
    <submittedName>
        <fullName evidence="1">Uncharacterized protein</fullName>
    </submittedName>
</protein>
<name>A0AAV4XZ72_CAEEX</name>
<dbReference type="Proteomes" id="UP001054945">
    <property type="component" value="Unassembled WGS sequence"/>
</dbReference>
<evidence type="ECO:0000313" key="1">
    <source>
        <dbReference type="EMBL" id="GIY99329.1"/>
    </source>
</evidence>
<evidence type="ECO:0000313" key="2">
    <source>
        <dbReference type="Proteomes" id="UP001054945"/>
    </source>
</evidence>
<keyword evidence="2" id="KW-1185">Reference proteome</keyword>
<dbReference type="AlphaFoldDB" id="A0AAV4XZ72"/>
<comment type="caution">
    <text evidence="1">The sequence shown here is derived from an EMBL/GenBank/DDBJ whole genome shotgun (WGS) entry which is preliminary data.</text>
</comment>
<reference evidence="1 2" key="1">
    <citation type="submission" date="2021-06" db="EMBL/GenBank/DDBJ databases">
        <title>Caerostris extrusa draft genome.</title>
        <authorList>
            <person name="Kono N."/>
            <person name="Arakawa K."/>
        </authorList>
    </citation>
    <scope>NUCLEOTIDE SEQUENCE [LARGE SCALE GENOMIC DNA]</scope>
</reference>
<dbReference type="EMBL" id="BPLR01001033">
    <property type="protein sequence ID" value="GIY99329.1"/>
    <property type="molecule type" value="Genomic_DNA"/>
</dbReference>
<accession>A0AAV4XZ72</accession>
<sequence length="95" mass="10472">MTPIQNELKQIKLISDDIGGGGLRPGICPSSLPHRTKDAECLRATCAIHFTLFSLPWQQKVPLGNWEGKKSHGIFFFPSCTHSGELLKSIHTSKS</sequence>
<organism evidence="1 2">
    <name type="scientific">Caerostris extrusa</name>
    <name type="common">Bark spider</name>
    <name type="synonym">Caerostris bankana</name>
    <dbReference type="NCBI Taxonomy" id="172846"/>
    <lineage>
        <taxon>Eukaryota</taxon>
        <taxon>Metazoa</taxon>
        <taxon>Ecdysozoa</taxon>
        <taxon>Arthropoda</taxon>
        <taxon>Chelicerata</taxon>
        <taxon>Arachnida</taxon>
        <taxon>Araneae</taxon>
        <taxon>Araneomorphae</taxon>
        <taxon>Entelegynae</taxon>
        <taxon>Araneoidea</taxon>
        <taxon>Araneidae</taxon>
        <taxon>Caerostris</taxon>
    </lineage>
</organism>